<dbReference type="Proteomes" id="UP000251721">
    <property type="component" value="Unassembled WGS sequence"/>
</dbReference>
<feature type="region of interest" description="Disordered" evidence="1">
    <location>
        <begin position="1"/>
        <end position="21"/>
    </location>
</feature>
<organism evidence="2 3">
    <name type="scientific">Klebsiella pneumoniae</name>
    <dbReference type="NCBI Taxonomy" id="573"/>
    <lineage>
        <taxon>Bacteria</taxon>
        <taxon>Pseudomonadati</taxon>
        <taxon>Pseudomonadota</taxon>
        <taxon>Gammaproteobacteria</taxon>
        <taxon>Enterobacterales</taxon>
        <taxon>Enterobacteriaceae</taxon>
        <taxon>Klebsiella/Raoultella group</taxon>
        <taxon>Klebsiella</taxon>
        <taxon>Klebsiella pneumoniae complex</taxon>
    </lineage>
</organism>
<dbReference type="AlphaFoldDB" id="A0A2X3IS30"/>
<accession>A0A2X3IS30</accession>
<sequence>MVRFFNKNRSLSGGCRLSSDSSRFSSLCVGVIVIIADVEAGEIGLMLLTHFANHLLRE</sequence>
<evidence type="ECO:0000256" key="1">
    <source>
        <dbReference type="SAM" id="MobiDB-lite"/>
    </source>
</evidence>
<gene>
    <name evidence="2" type="ORF">NCTC13465_06705</name>
</gene>
<name>A0A2X3IS30_KLEPN</name>
<evidence type="ECO:0000313" key="3">
    <source>
        <dbReference type="Proteomes" id="UP000251721"/>
    </source>
</evidence>
<proteinExistence type="predicted"/>
<evidence type="ECO:0000313" key="2">
    <source>
        <dbReference type="EMBL" id="SQC63709.1"/>
    </source>
</evidence>
<dbReference type="EMBL" id="UAWQ01000021">
    <property type="protein sequence ID" value="SQC63709.1"/>
    <property type="molecule type" value="Genomic_DNA"/>
</dbReference>
<reference evidence="2 3" key="1">
    <citation type="submission" date="2018-06" db="EMBL/GenBank/DDBJ databases">
        <authorList>
            <consortium name="Pathogen Informatics"/>
            <person name="Doyle S."/>
        </authorList>
    </citation>
    <scope>NUCLEOTIDE SEQUENCE [LARGE SCALE GENOMIC DNA]</scope>
    <source>
        <strain evidence="2 3">NCTC13465</strain>
    </source>
</reference>
<protein>
    <submittedName>
        <fullName evidence="2">Uncharacterized protein</fullName>
    </submittedName>
</protein>